<proteinExistence type="predicted"/>
<feature type="domain" description="Conserved hypothetical protein CHP02391" evidence="1">
    <location>
        <begin position="118"/>
        <end position="233"/>
    </location>
</feature>
<evidence type="ECO:0000313" key="2">
    <source>
        <dbReference type="EMBL" id="OGM93984.1"/>
    </source>
</evidence>
<gene>
    <name evidence="2" type="ORF">A2610_03655</name>
</gene>
<dbReference type="Pfam" id="PF09509">
    <property type="entry name" value="Hypoth_Ymh"/>
    <property type="match status" value="1"/>
</dbReference>
<reference evidence="2 3" key="1">
    <citation type="journal article" date="2016" name="Nat. Commun.">
        <title>Thousands of microbial genomes shed light on interconnected biogeochemical processes in an aquifer system.</title>
        <authorList>
            <person name="Anantharaman K."/>
            <person name="Brown C.T."/>
            <person name="Hug L.A."/>
            <person name="Sharon I."/>
            <person name="Castelle C.J."/>
            <person name="Probst A.J."/>
            <person name="Thomas B.C."/>
            <person name="Singh A."/>
            <person name="Wilkins M.J."/>
            <person name="Karaoz U."/>
            <person name="Brodie E.L."/>
            <person name="Williams K.H."/>
            <person name="Hubbard S.S."/>
            <person name="Banfield J.F."/>
        </authorList>
    </citation>
    <scope>NUCLEOTIDE SEQUENCE [LARGE SCALE GENOMIC DNA]</scope>
</reference>
<dbReference type="EMBL" id="MGIV01000018">
    <property type="protein sequence ID" value="OGM93984.1"/>
    <property type="molecule type" value="Genomic_DNA"/>
</dbReference>
<comment type="caution">
    <text evidence="2">The sequence shown here is derived from an EMBL/GenBank/DDBJ whole genome shotgun (WGS) entry which is preliminary data.</text>
</comment>
<evidence type="ECO:0000259" key="1">
    <source>
        <dbReference type="Pfam" id="PF09509"/>
    </source>
</evidence>
<organism evidence="2 3">
    <name type="scientific">Candidatus Wolfebacteria bacterium RIFOXYD1_FULL_48_65</name>
    <dbReference type="NCBI Taxonomy" id="1802561"/>
    <lineage>
        <taxon>Bacteria</taxon>
        <taxon>Candidatus Wolfeibacteriota</taxon>
    </lineage>
</organism>
<dbReference type="AlphaFoldDB" id="A0A1F8DZH1"/>
<protein>
    <recommendedName>
        <fullName evidence="1">Conserved hypothetical protein CHP02391 domain-containing protein</fullName>
    </recommendedName>
</protein>
<evidence type="ECO:0000313" key="3">
    <source>
        <dbReference type="Proteomes" id="UP000179057"/>
    </source>
</evidence>
<sequence length="241" mass="27094">MARPRILDLKLMVKIAKKLGKKDTISINKMVSRKASKLGISAESALILLAKEYGIGASTYQRNLGVTKQAEVRDALPSIFIQARAMSHENKTKNNSEVKPSISKKTALKLTIEYLIEDQELRSRCQDILMASANFDRPINQATLVLEDRIRKKAKPLTKMVGENLVGYAFNEEISKTVLRVASNDADDQRGFAQILRGIVPAFRNKTHHHIVEHFSREEAIRVCGFIDVLLRVVDNSVKIK</sequence>
<dbReference type="InterPro" id="IPR012654">
    <property type="entry name" value="CHP02391"/>
</dbReference>
<accession>A0A1F8DZH1</accession>
<dbReference type="Proteomes" id="UP000179057">
    <property type="component" value="Unassembled WGS sequence"/>
</dbReference>
<name>A0A1F8DZH1_9BACT</name>